<sequence length="1468" mass="167456">MGEFNLVTFLVAQLGSLPSKPLNFSAVDTTTSMADFNFTNEFVYTNISHFVNTESISDVPVPKFWVVGGGFRFNVPWNASQDSSMSYCGLGNFLGMSNIDCLFHKIKLTRGNLSILPTPEEDHLTQSCFDLWEHFAVPVCHGLNSTKLDTVITKEKYREYMSGTIKSLIANNVDHYWLYVLYYFSMGMNDQFFVGDPYDVHVHVRKNLATISDSCIQSYMTGSTVKSKWDKFVSNGHNFYKNDTDYLNWGLDQGCFGLWDTRVKAAAERIAMSKDFVHRQFVPEIDVWLQYYFPGTSWNSAPFTTLLPAAATHGHSLEYMLDIGVPEPCNRTYCIPPLNPRYAHGSPAKKQRVDIMPSEPDPPSSSSTAPSQPVPDELDCSEDAAAATKECMHVFNHDTGEYSSIMINELSRSSHPLTRNDVEQKVFLLGNLNNVNFPDNGLFVISGNAIQTYDYIQYVPSRLDNFNLLPSGDDEPVVVMLLRRQKEDPDIPISEWDLLKVGKRYVLDLNEKITIKTQVAEKVVNLWDIIKKTIVDMQIFGRHKNLDLQFYTQLCNRFQECNFVLYHSLYETLRPGETMGWCSSVKNMIPRPFKFANFKRGSPTPGTDNDCEVTTFLTDVLEHENEPYLTTEGVVSKPVGGRQCPKQPDIVATKLLTEIEYEISSIRKEFNNSFSIPEYPLGRFSEHIANFISLDSMESKRLGEKLGPLQIVEHPLFQYARGIICSVCRERVHSSPHTIKTQARDALMQEEGYYGSDEKRTTYYVLGHLEKNVHLQSILHYVRNKRRNFLADRNLRPKYLPTEGTDIQKLENHFKAAYGMVRLGLAPSNYYTLTSIIKSTGGVVGPHLVSPKSAFNMISFMAQEIKSSVVSYLIEKNRPFSLMMDGTSDLQNRHLIVIFIQTHEGNRPQTYLWRLGEMKGGSTAQDYINLIDTYVKQETIEFQSYFMRRMVSLITDGENTMKKFHRDFDQYYKKKSYNGEVIKLVHILCLAHKLNSATRAALIPLKRDTDLGPENCLPSFANVELVLNSVATWIKIAHTRISAFRAMQESLDLPKIQLMRIFEGRWVASEYRSIDNFIESLPTLIGVLQDMATDPTLQANIRDDANKKLNEVRDPRFIFVLHALLDFTYTFKQWSISMQKSGALAIDQSEAYKNVLLDMDKQEKFEGDILVGYLKLVKCEVNNEWIQGCTVDQYLQNTQIVFKKEVLKTSNMLQISSPEILIPALAKKAKSKLEDYIPLEQLKVLAMFNPSNFPVSKQALYTQWNNEYDLSNLQVVCNMLGLENPKMIESWITLVSSIMDSPQWGQTRNIRPSSAFWMTVKSDTSVEWDANTIELVNSVTTIVVGSVKCETAFSAVSLIKNAHRTTLSTLNLEAILRVKMQGPKHILDFDPVKYAWLWVRAGKFTPDMEPPIDNDEDEENVEQVDEFVVAEEGIDFSEFDMTLSEGEKNDPENEHVQFTDVNSDSVLY</sequence>
<feature type="compositionally biased region" description="Low complexity" evidence="1">
    <location>
        <begin position="364"/>
        <end position="375"/>
    </location>
</feature>
<dbReference type="OrthoDB" id="6618088at2759"/>
<protein>
    <recommendedName>
        <fullName evidence="4">DUF4371 domain-containing protein</fullName>
    </recommendedName>
</protein>
<dbReference type="EMBL" id="LNIX01000012">
    <property type="protein sequence ID" value="OXA47773.1"/>
    <property type="molecule type" value="Genomic_DNA"/>
</dbReference>
<evidence type="ECO:0000313" key="2">
    <source>
        <dbReference type="EMBL" id="OXA47773.1"/>
    </source>
</evidence>
<dbReference type="SUPFAM" id="SSF53098">
    <property type="entry name" value="Ribonuclease H-like"/>
    <property type="match status" value="1"/>
</dbReference>
<reference evidence="2 3" key="1">
    <citation type="submission" date="2015-12" db="EMBL/GenBank/DDBJ databases">
        <title>The genome of Folsomia candida.</title>
        <authorList>
            <person name="Faddeeva A."/>
            <person name="Derks M.F."/>
            <person name="Anvar Y."/>
            <person name="Smit S."/>
            <person name="Van Straalen N."/>
            <person name="Roelofs D."/>
        </authorList>
    </citation>
    <scope>NUCLEOTIDE SEQUENCE [LARGE SCALE GENOMIC DNA]</scope>
    <source>
        <strain evidence="2 3">VU population</strain>
        <tissue evidence="2">Whole body</tissue>
    </source>
</reference>
<keyword evidence="3" id="KW-1185">Reference proteome</keyword>
<feature type="compositionally biased region" description="Polar residues" evidence="1">
    <location>
        <begin position="1459"/>
        <end position="1468"/>
    </location>
</feature>
<feature type="region of interest" description="Disordered" evidence="1">
    <location>
        <begin position="1444"/>
        <end position="1468"/>
    </location>
</feature>
<evidence type="ECO:0008006" key="4">
    <source>
        <dbReference type="Google" id="ProtNLM"/>
    </source>
</evidence>
<evidence type="ECO:0000256" key="1">
    <source>
        <dbReference type="SAM" id="MobiDB-lite"/>
    </source>
</evidence>
<dbReference type="PANTHER" id="PTHR46880:SF5">
    <property type="entry name" value="DUF4371 DOMAIN-CONTAINING PROTEIN"/>
    <property type="match status" value="1"/>
</dbReference>
<dbReference type="InterPro" id="IPR012337">
    <property type="entry name" value="RNaseH-like_sf"/>
</dbReference>
<evidence type="ECO:0000313" key="3">
    <source>
        <dbReference type="Proteomes" id="UP000198287"/>
    </source>
</evidence>
<feature type="compositionally biased region" description="Basic and acidic residues" evidence="1">
    <location>
        <begin position="1445"/>
        <end position="1457"/>
    </location>
</feature>
<dbReference type="Proteomes" id="UP000198287">
    <property type="component" value="Unassembled WGS sequence"/>
</dbReference>
<dbReference type="PANTHER" id="PTHR46880">
    <property type="entry name" value="RAS-ASSOCIATING DOMAIN-CONTAINING PROTEIN"/>
    <property type="match status" value="1"/>
</dbReference>
<accession>A0A226DRE6</accession>
<name>A0A226DRE6_FOLCA</name>
<organism evidence="2 3">
    <name type="scientific">Folsomia candida</name>
    <name type="common">Springtail</name>
    <dbReference type="NCBI Taxonomy" id="158441"/>
    <lineage>
        <taxon>Eukaryota</taxon>
        <taxon>Metazoa</taxon>
        <taxon>Ecdysozoa</taxon>
        <taxon>Arthropoda</taxon>
        <taxon>Hexapoda</taxon>
        <taxon>Collembola</taxon>
        <taxon>Entomobryomorpha</taxon>
        <taxon>Isotomoidea</taxon>
        <taxon>Isotomidae</taxon>
        <taxon>Proisotominae</taxon>
        <taxon>Folsomia</taxon>
    </lineage>
</organism>
<gene>
    <name evidence="2" type="ORF">Fcan01_17131</name>
</gene>
<comment type="caution">
    <text evidence="2">The sequence shown here is derived from an EMBL/GenBank/DDBJ whole genome shotgun (WGS) entry which is preliminary data.</text>
</comment>
<proteinExistence type="predicted"/>
<feature type="region of interest" description="Disordered" evidence="1">
    <location>
        <begin position="345"/>
        <end position="380"/>
    </location>
</feature>